<dbReference type="AlphaFoldDB" id="A0A1E3XBB8"/>
<organism evidence="1 2">
    <name type="scientific">Candidatus Scalindua rubra</name>
    <dbReference type="NCBI Taxonomy" id="1872076"/>
    <lineage>
        <taxon>Bacteria</taxon>
        <taxon>Pseudomonadati</taxon>
        <taxon>Planctomycetota</taxon>
        <taxon>Candidatus Brocadiia</taxon>
        <taxon>Candidatus Brocadiales</taxon>
        <taxon>Candidatus Scalinduaceae</taxon>
        <taxon>Candidatus Scalindua</taxon>
    </lineage>
</organism>
<accession>A0A1E3XBB8</accession>
<evidence type="ECO:0008006" key="3">
    <source>
        <dbReference type="Google" id="ProtNLM"/>
    </source>
</evidence>
<comment type="caution">
    <text evidence="1">The sequence shown here is derived from an EMBL/GenBank/DDBJ whole genome shotgun (WGS) entry which is preliminary data.</text>
</comment>
<name>A0A1E3XBB8_9BACT</name>
<dbReference type="EMBL" id="MAYW01000045">
    <property type="protein sequence ID" value="ODS32893.1"/>
    <property type="molecule type" value="Genomic_DNA"/>
</dbReference>
<gene>
    <name evidence="1" type="ORF">SCARUB_01999</name>
</gene>
<reference evidence="1 2" key="1">
    <citation type="submission" date="2016-07" db="EMBL/GenBank/DDBJ databases">
        <title>Draft genome of Scalindua rubra, obtained from a brine-seawater interface in the Red Sea, sheds light on salt adaptation in anammox bacteria.</title>
        <authorList>
            <person name="Speth D.R."/>
            <person name="Lagkouvardos I."/>
            <person name="Wang Y."/>
            <person name="Qian P.-Y."/>
            <person name="Dutilh B.E."/>
            <person name="Jetten M.S."/>
        </authorList>
    </citation>
    <scope>NUCLEOTIDE SEQUENCE [LARGE SCALE GENOMIC DNA]</scope>
    <source>
        <strain evidence="1">BSI-1</strain>
    </source>
</reference>
<sequence length="342" mass="39146">MTETIDLLHIGGPEQNAWENFESLCANLIECRYVDKPVSRVRPDPGDEGVDILVGPIEKPSQVFQCKYFTRRIGSSQRQQIQSSYRRVYYKFFPRSWTLITPIDPSTNELRWFEENLAAVNSGEARRWWGKTHLINLLSQYEHIADTYFDLATRRRIREIHDSMVNAPETLDDQAALGTVYLFFDRPAFRLAFENEASIPDFDRAMKDTILALNTGVLRTRDGFVVARGKPRSAFSDLFTRKQLEAATSIIEQITVILASAVDGGVFKRYRGSDRVWVFDHPDAHRVAEELNNSRNDVIRAANEAFTRMGLPVLPLITDKLDGHGYIGRSNHHFLADADHLE</sequence>
<proteinExistence type="predicted"/>
<dbReference type="Proteomes" id="UP000094056">
    <property type="component" value="Unassembled WGS sequence"/>
</dbReference>
<evidence type="ECO:0000313" key="1">
    <source>
        <dbReference type="EMBL" id="ODS32893.1"/>
    </source>
</evidence>
<evidence type="ECO:0000313" key="2">
    <source>
        <dbReference type="Proteomes" id="UP000094056"/>
    </source>
</evidence>
<protein>
    <recommendedName>
        <fullName evidence="3">Restriction endonuclease</fullName>
    </recommendedName>
</protein>